<keyword evidence="2" id="KW-1185">Reference proteome</keyword>
<comment type="caution">
    <text evidence="1">The sequence shown here is derived from an EMBL/GenBank/DDBJ whole genome shotgun (WGS) entry which is preliminary data.</text>
</comment>
<dbReference type="AlphaFoldDB" id="A0A9N9BAZ3"/>
<evidence type="ECO:0000313" key="2">
    <source>
        <dbReference type="Proteomes" id="UP000789508"/>
    </source>
</evidence>
<gene>
    <name evidence="1" type="ORF">ALEPTO_LOCUS6279</name>
</gene>
<organism evidence="1 2">
    <name type="scientific">Ambispora leptoticha</name>
    <dbReference type="NCBI Taxonomy" id="144679"/>
    <lineage>
        <taxon>Eukaryota</taxon>
        <taxon>Fungi</taxon>
        <taxon>Fungi incertae sedis</taxon>
        <taxon>Mucoromycota</taxon>
        <taxon>Glomeromycotina</taxon>
        <taxon>Glomeromycetes</taxon>
        <taxon>Archaeosporales</taxon>
        <taxon>Ambisporaceae</taxon>
        <taxon>Ambispora</taxon>
    </lineage>
</organism>
<evidence type="ECO:0000313" key="1">
    <source>
        <dbReference type="EMBL" id="CAG8559449.1"/>
    </source>
</evidence>
<dbReference type="Proteomes" id="UP000789508">
    <property type="component" value="Unassembled WGS sequence"/>
</dbReference>
<proteinExistence type="predicted"/>
<accession>A0A9N9BAZ3</accession>
<sequence length="145" mass="16504">MEFAHTGYCIKSRFKNDLVRTEKRVEFMASPQFTHENNNFYTFIFPKNHSSLSSSKVSNENNNSIAATVTTTTTHFAQHVLASLQELRIKEGLWIAYVNTVNEQQEVDVEIRHCKFSKKILLSLVDIIDQLYGAVGMLGVSADEE</sequence>
<dbReference type="EMBL" id="CAJVPS010002069">
    <property type="protein sequence ID" value="CAG8559449.1"/>
    <property type="molecule type" value="Genomic_DNA"/>
</dbReference>
<protein>
    <submittedName>
        <fullName evidence="1">3065_t:CDS:1</fullName>
    </submittedName>
</protein>
<name>A0A9N9BAZ3_9GLOM</name>
<reference evidence="1" key="1">
    <citation type="submission" date="2021-06" db="EMBL/GenBank/DDBJ databases">
        <authorList>
            <person name="Kallberg Y."/>
            <person name="Tangrot J."/>
            <person name="Rosling A."/>
        </authorList>
    </citation>
    <scope>NUCLEOTIDE SEQUENCE</scope>
    <source>
        <strain evidence="1">FL130A</strain>
    </source>
</reference>